<dbReference type="Pfam" id="PF13087">
    <property type="entry name" value="AAA_12"/>
    <property type="match status" value="2"/>
</dbReference>
<proteinExistence type="predicted"/>
<dbReference type="InterPro" id="IPR041679">
    <property type="entry name" value="DNA2/NAM7-like_C"/>
</dbReference>
<dbReference type="PROSITE" id="PS01175">
    <property type="entry name" value="RIBONUCLEASE_II"/>
    <property type="match status" value="1"/>
</dbReference>
<dbReference type="SUPFAM" id="SSF50249">
    <property type="entry name" value="Nucleic acid-binding proteins"/>
    <property type="match status" value="2"/>
</dbReference>
<dbReference type="InterPro" id="IPR041677">
    <property type="entry name" value="DNA2/NAM7_AAA_11"/>
</dbReference>
<dbReference type="Pfam" id="PF25049">
    <property type="entry name" value="OB_HELZ2"/>
    <property type="match status" value="1"/>
</dbReference>
<dbReference type="InParanoid" id="A0A7M7STQ5"/>
<evidence type="ECO:0000313" key="5">
    <source>
        <dbReference type="EnsemblMetazoa" id="XP_030830757"/>
    </source>
</evidence>
<dbReference type="Proteomes" id="UP000007110">
    <property type="component" value="Unassembled WGS sequence"/>
</dbReference>
<reference evidence="6" key="1">
    <citation type="submission" date="2015-02" db="EMBL/GenBank/DDBJ databases">
        <title>Genome sequencing for Strongylocentrotus purpuratus.</title>
        <authorList>
            <person name="Murali S."/>
            <person name="Liu Y."/>
            <person name="Vee V."/>
            <person name="English A."/>
            <person name="Wang M."/>
            <person name="Skinner E."/>
            <person name="Han Y."/>
            <person name="Muzny D.M."/>
            <person name="Worley K.C."/>
            <person name="Gibbs R.A."/>
        </authorList>
    </citation>
    <scope>NUCLEOTIDE SEQUENCE</scope>
</reference>
<dbReference type="SUPFAM" id="SSF57667">
    <property type="entry name" value="beta-beta-alpha zinc fingers"/>
    <property type="match status" value="1"/>
</dbReference>
<dbReference type="SUPFAM" id="SSF52540">
    <property type="entry name" value="P-loop containing nucleoside triphosphate hydrolases"/>
    <property type="match status" value="2"/>
</dbReference>
<name>A0A7M7STQ5_STRPU</name>
<dbReference type="GeneID" id="586432"/>
<feature type="compositionally biased region" description="Basic residues" evidence="2">
    <location>
        <begin position="239"/>
        <end position="252"/>
    </location>
</feature>
<feature type="compositionally biased region" description="Basic and acidic residues" evidence="2">
    <location>
        <begin position="2104"/>
        <end position="2116"/>
    </location>
</feature>
<dbReference type="GO" id="GO:0004386">
    <property type="term" value="F:helicase activity"/>
    <property type="evidence" value="ECO:0007669"/>
    <property type="project" value="InterPro"/>
</dbReference>
<dbReference type="Pfam" id="PF00773">
    <property type="entry name" value="RNB"/>
    <property type="match status" value="1"/>
</dbReference>
<dbReference type="EnsemblMetazoa" id="XM_030974897">
    <property type="protein sequence ID" value="XP_030830757"/>
    <property type="gene ID" value="LOC586432"/>
</dbReference>
<protein>
    <recommendedName>
        <fullName evidence="7">Helicase with zinc finger domain</fullName>
    </recommendedName>
</protein>
<dbReference type="Gene3D" id="3.40.50.300">
    <property type="entry name" value="P-loop containing nucleotide triphosphate hydrolases"/>
    <property type="match status" value="4"/>
</dbReference>
<dbReference type="InterPro" id="IPR001900">
    <property type="entry name" value="RNase_II/R"/>
</dbReference>
<dbReference type="SMART" id="SM00955">
    <property type="entry name" value="RNB"/>
    <property type="match status" value="1"/>
</dbReference>
<accession>A0A7M7STQ5</accession>
<feature type="region of interest" description="Disordered" evidence="2">
    <location>
        <begin position="2222"/>
        <end position="2258"/>
    </location>
</feature>
<feature type="compositionally biased region" description="Acidic residues" evidence="2">
    <location>
        <begin position="2122"/>
        <end position="2132"/>
    </location>
</feature>
<evidence type="ECO:0000259" key="4">
    <source>
        <dbReference type="PROSITE" id="PS50157"/>
    </source>
</evidence>
<evidence type="ECO:0008006" key="7">
    <source>
        <dbReference type="Google" id="ProtNLM"/>
    </source>
</evidence>
<dbReference type="Pfam" id="PF13086">
    <property type="entry name" value="AAA_11"/>
    <property type="match status" value="3"/>
</dbReference>
<dbReference type="InterPro" id="IPR013087">
    <property type="entry name" value="Znf_C2H2_type"/>
</dbReference>
<reference evidence="5" key="2">
    <citation type="submission" date="2021-01" db="UniProtKB">
        <authorList>
            <consortium name="EnsemblMetazoa"/>
        </authorList>
    </citation>
    <scope>IDENTIFICATION</scope>
</reference>
<evidence type="ECO:0000256" key="2">
    <source>
        <dbReference type="SAM" id="MobiDB-lite"/>
    </source>
</evidence>
<dbReference type="OMA" id="IPAFQWQ"/>
<keyword evidence="6" id="KW-1185">Reference proteome</keyword>
<feature type="region of interest" description="Disordered" evidence="2">
    <location>
        <begin position="186"/>
        <end position="404"/>
    </location>
</feature>
<feature type="domain" description="C3H1-type" evidence="3">
    <location>
        <begin position="746"/>
        <end position="774"/>
    </location>
</feature>
<dbReference type="InterPro" id="IPR056787">
    <property type="entry name" value="OB_HELZ2"/>
</dbReference>
<sequence>MADRFNRQMRVDEKMLFLMNSPAYMLHTIQEPFFRSTIDDLQKLSYSFLDEKRWMEAGDYLTQALILFDYIKKAGYQKKDDSQREENTLLLRAACGLKLGAFDVSYKDASRVLESSIDNRHAQEIKTLAEGEMSLNENRRSGMSFALRGRMEKVRREIERLSTKPFQWDKSHIDRLSVQLEAILGPKPEAKPPTMSWAGAVGSQPRAATPDPPRGPQPVDKGWLPKHALPKQQQPQKPPKGKKKGRSRRQNRPRRDVEVAYSEQDDDDDDDDDDETDSEINTSGSTSSSPGSTPERGADIAGLDDFGVSPPGSKSNKSKKAHEGLTDLDVDLGYRTPNYKRKPPQGVAKHAQTPQTSVQRSTMNGQRPAVNGQRPFPVSGAIPKASPQVPKPQGQAVVATCPPPPKISQETHRWLGGYEFRLACEACYTQVPHQYGLYSFRLNRNPNHKPACRGGMLVCRLHVPPRDGVKDVYGRIRPRVKQDFKGKYALCQQFATGIPCKISTASCWFPHSNVEMEVWDADRNGHFNGKEIVTWLRYQEFKLNQEINEKKRQQAIAQGRITNQNPPAKAPGAYQNRAPSPAGGAPPPGGYPGNTGSLQPPGAFPYNQKGAPAPGAFPHATLQVNQNGFQQPPAVIRTAPPMSPSPVPQQSQGSLLHPANKVIDPQTRGKLTNLIKNLGGQFLYLCRFCFDDAPQVLSVQNSSNPDICTGEKSHKWNGPNRCLVHRLCQGGRDRYWKIRKRPNGIPPKAFLCWHRDKSYGCPTGAKCSFAHNEIETCLWLYEAYQPLDREMLVRLSHELIYGPSIPVAPSPIKPASAAAPLQKPMAPPQQPHGPVFQYTIKVACGLCYTKTRQLVEQNPRKRNQCSGSTGHQWGKNPIYFLDPSSHGRWVQVYPRHPRLRPEIEPVLCKRADRCQFREIHSNQCMFPHSAVERLLWIYQVKAKARTIEEVVAIQKQAAAGTNSTPNAGGDARAASAAGPARPSNVPQQMMTSHYLCSYCDKPFRTKQNYDEHTNSMEHKMRIKSDTERSWKYRSPPLNVTNGQYKLCQRNLKKLCNYSGVVQERNDCAEAHSQEELEEWKERHEYRMMKIAKAKEQRLYSFVDELLAEYNQSSNAEYEVMTEEIPGISTKCSKDMKAIHPVKERKHGEEITFQWEFEVQSARKSLRRVGLLYDEHRLHFHLSQPGDEDRPQVCPGGLISELGGTSYKIKIEFHTHILGLFHQWVVFDFGEKPVLVRKISIHVGSSNELEKFAKQQQTREKIKLWDSGNSQIVKYSKPEVHEWERQLIAQYKQPTTLSGLEDEQTDHRLNEENYKLHMHRMLHLEELACMERLLRYSTASGMCLSNQAEMGYPYGSLYALNGELYGTIKIELPLFDDSETSQIVRESVSQVLLKFNQESDMVYEAILMKNAMSKDQSDDLVCVKLSAQCVQEQNLMSFVNFSGSNAETKVVPVVIQFQLDRINFVYQHHAVDNLSCMTVLFPPYPQENKFERVAWRDVESNEEKMNPRQEKAARFICDAGGLRGNSQFRGKGPVIIFGPFGTGKTYTMANSVKRTMILRNDSRILICTRSNSAADLYITEHLDQFCCESPGLVYMVRMYAIIRSKATIHEKVMKYVLKDEEGNLRHPYDQELSDWASYAKTQTEGSRRTPNIVIATLHTAVHLTRNMDLKEYFTHIIIDEAGQVRETEAIIPLQLATNDTCVVLAGDHKQISPKVYSPRARSAKYNDSLLQRLFTYSRYHKCFFDLLLTHNYRSCREILDFLASYYTVKLEARGTHPRHPLFYPLNFYVVKGEDRLIGTSFVNGEEMLEVAFRVEDLYQNWPPAWGPLDDESIAVLTPYTLQVHLIRKELRRRGLGQITVDTVQNVQGKQFRAVVISTVRTRETVNKAHITAIPQASGNQQENEFYYAFLSDERLLNTAFTRAKSMIFVVGDPVALCSVGACQMTWVRYVQECQKNNSIMPPEMTVDMIQEEIAAAKQRLNPTAATFQPRKGASSARTSKAAAAADHVGASPSRWTGENSIWGKSARKTHADKSAAAAVPRRAVPGYQRLNSDEFPELPEVNHVQNHVQSPLHESEEEDEFEDIVTNIQDDDLLEELRLQVKVDFQEEMNKRGEPSKSPESGEGTESEPETSPEPEATAPPRILQRGEPVSAHQARHAPPMAGAGQPKGQRESVKAPPQTLPTKPPVPMSARPSEPELDMSTDGNVPSFRMVERAGRIALLPRNMPQSALSQVEDYDSDEDEAHGSPEEKTEDDYLEKTVTEPEKFRVCTFRYDMKGATLAIPHEREASEVVSITSKKRRGQALDNDEVVVEIIENREGTEELEGVDELVKVEEDERIYGKVVHILKRDSDPYLRKLVCTLDPFSNNLMVPVDRTFPKLFITKTEDKAEESRDKNVTKVTIHTISRVAAKTQGYYTHNRDVYVTNKERPHKLFVVRFWKWYPKTPYPLGVVIEELEPGIEPRQGLHILKLIHNVKDKFKDSVNAYLRENFPAGWAIPKADLEKRVDLRNMKIFTIDPPGSEDLDDAVSVEPIDGDRFRVGIHIADVSYFVPKGSDLDEEARIRSTSFYPSFHEKPIHMLPRKLSTDLCSLLPNQDRLALSLLVVVNSNGILAEAPNMHRTIIRSCHKLSYHQAEEIIHGECPDGLEDVAESIRCLHNLASKKRARRLGDKKFVYNAEDDDGEVQDPLAHSLIEEMMVLANETVGDHLLLKYADSTPLRRQLAPPLDKVEEWRKTHKDGVRNSILLTATVNQDQEEDVDQDDEDGPVLPLTKPVWEEIVQASSENTQKAVDKVINMVCMDPNHPLQAVALSQFHRIMERSEYVNSGDQPGPEQKAHFSLKLKAYVHFTSPIRRFIDLVVHRMLIASLEGLPCPYEARELANITHNCSSRAVHSQRFSKESKSLQLALKLKEAPLQLLTFVESISDSGLKFLFPHRPYILPTQCKLGFNILKPSRRPETTAASESVDLAWKTRIYDINLEGKQRHGHRRNAIELDNGRHIVNIPEDNWEDIRNSVKTGNYESIKRAIESAINSGGQELCQHMDPMRRFNEKSSIEVTCEYVDMTGKQQSFIEFCRSFKKGDVNQVQLHARLFKGVLTPYIQLFNMTPHLDVCAEHRDQPVLCFSDVATKIPGKEKSIAAYKKSWLPILSMISAHSAVNSDDTITIHNVVINWQKLEGNKYQGYFNLPLPFLEQRFIRINKRPENKDKSKEDDEDYELDFICVRYRNLRVHSRKLLKIRDLDSSSKHQETIGPYNRLAWTEQTFVAHGYTTDVQTDKRAQLRTITFQLHTTSLPFPEDALLYQHEGKQMSCTIEIIPKPIPDLRAENAVRKLQDTTPLIRNICLHKPCKADDGVFNSNEITKIALKEGGKVKDLHVQETELHPLNKPQSEAVKMALTNTFSLIQGPPGTGKTVTGAYLAYFFTQVNVNVPAMGKGRAQVLYCGPSNKAVDVISSYLKKLDISIVRVYSDSMVEKVYPIPGMPSSHSKWQRANQARIDDRLDDVSLHKLIRKPGAPYAEEIRAMELNFGRISSASVTEVRAYKELLLEAEGVELGKHSIVLCTCSIAGTARITKHANIIQCIVDEAGMCNEPETLIPLTSTLPHQVVLIGDHKQLRPIITEPNARDLGMEESLLEKYKKKARMLTIQYRMHESICSFPSETFYEDKLQTDLSVKRRSPDPLRAIWPNKGLTPMVFCHVYGKEETLTVKSDEGNEMSKANMAEIMHATRIVKQLLRKGAQASDIVVLSQYKLQCSQIEERLKDLGHKGVKVSTVVTSQGSEWNYVVMSTVRSMPQIEIDDKPSRGWQRKHLGFITDENQMNVALTRAKRGLIIIGNQHLLETHPRWRELLKKYRDLGCVMEARQFPPYGY</sequence>
<dbReference type="PROSITE" id="PS50157">
    <property type="entry name" value="ZINC_FINGER_C2H2_2"/>
    <property type="match status" value="1"/>
</dbReference>
<dbReference type="InterPro" id="IPR027417">
    <property type="entry name" value="P-loop_NTPase"/>
</dbReference>
<feature type="region of interest" description="Disordered" evidence="2">
    <location>
        <begin position="2104"/>
        <end position="2206"/>
    </location>
</feature>
<feature type="region of interest" description="Disordered" evidence="2">
    <location>
        <begin position="958"/>
        <end position="984"/>
    </location>
</feature>
<feature type="compositionally biased region" description="Polar residues" evidence="2">
    <location>
        <begin position="352"/>
        <end position="365"/>
    </location>
</feature>
<dbReference type="PROSITE" id="PS50103">
    <property type="entry name" value="ZF_C3H1"/>
    <property type="match status" value="1"/>
</dbReference>
<dbReference type="InterPro" id="IPR012340">
    <property type="entry name" value="NA-bd_OB-fold"/>
</dbReference>
<keyword evidence="1" id="KW-0863">Zinc-finger</keyword>
<dbReference type="FunFam" id="3.40.50.300:FF:001313">
    <property type="entry name" value="Helicase with zinc finger domain 2"/>
    <property type="match status" value="1"/>
</dbReference>
<feature type="compositionally biased region" description="Low complexity" evidence="2">
    <location>
        <begin position="282"/>
        <end position="294"/>
    </location>
</feature>
<evidence type="ECO:0000256" key="1">
    <source>
        <dbReference type="PROSITE-ProRule" id="PRU00723"/>
    </source>
</evidence>
<dbReference type="GO" id="GO:0035196">
    <property type="term" value="P:miRNA processing"/>
    <property type="evidence" value="ECO:0000318"/>
    <property type="project" value="GO_Central"/>
</dbReference>
<dbReference type="GO" id="GO:0035198">
    <property type="term" value="F:miRNA binding"/>
    <property type="evidence" value="ECO:0000318"/>
    <property type="project" value="GO_Central"/>
</dbReference>
<dbReference type="GO" id="GO:0004540">
    <property type="term" value="F:RNA nuclease activity"/>
    <property type="evidence" value="ECO:0007669"/>
    <property type="project" value="InterPro"/>
</dbReference>
<feature type="compositionally biased region" description="Acidic residues" evidence="2">
    <location>
        <begin position="263"/>
        <end position="278"/>
    </location>
</feature>
<dbReference type="FunFam" id="3.40.50.300:FF:000419">
    <property type="entry name" value="Probable helicase with zinc finger domain"/>
    <property type="match status" value="1"/>
</dbReference>
<dbReference type="OrthoDB" id="2285229at2759"/>
<dbReference type="KEGG" id="spu:586432"/>
<keyword evidence="1" id="KW-0862">Zinc</keyword>
<feature type="compositionally biased region" description="Low complexity" evidence="2">
    <location>
        <begin position="1992"/>
        <end position="2004"/>
    </location>
</feature>
<evidence type="ECO:0000259" key="3">
    <source>
        <dbReference type="PROSITE" id="PS50103"/>
    </source>
</evidence>
<keyword evidence="1" id="KW-0479">Metal-binding</keyword>
<dbReference type="PANTHER" id="PTHR14928">
    <property type="entry name" value="MICRO-RNA BINDING ZINC FINGER CCCH DOMAIN-CONTAINING PROTEIN 7"/>
    <property type="match status" value="1"/>
</dbReference>
<dbReference type="InterPro" id="IPR039691">
    <property type="entry name" value="ZC3H7A/B"/>
</dbReference>
<dbReference type="PANTHER" id="PTHR14928:SF14">
    <property type="entry name" value="ACETAZOLAMIDE CONFERRING RESISTANCE PROTEIN ZAM"/>
    <property type="match status" value="1"/>
</dbReference>
<dbReference type="InterPro" id="IPR000571">
    <property type="entry name" value="Znf_CCCH"/>
</dbReference>
<evidence type="ECO:0000313" key="6">
    <source>
        <dbReference type="Proteomes" id="UP000007110"/>
    </source>
</evidence>
<dbReference type="InterPro" id="IPR022966">
    <property type="entry name" value="RNase_II/R_CS"/>
</dbReference>
<feature type="compositionally biased region" description="Low complexity" evidence="2">
    <location>
        <begin position="965"/>
        <end position="984"/>
    </location>
</feature>
<dbReference type="InterPro" id="IPR036236">
    <property type="entry name" value="Znf_C2H2_sf"/>
</dbReference>
<dbReference type="CDD" id="cd18808">
    <property type="entry name" value="SF1_C_Upf1"/>
    <property type="match status" value="2"/>
</dbReference>
<feature type="region of interest" description="Disordered" evidence="2">
    <location>
        <begin position="1983"/>
        <end position="2019"/>
    </location>
</feature>
<feature type="domain" description="C2H2-type" evidence="4">
    <location>
        <begin position="994"/>
        <end position="1018"/>
    </location>
</feature>
<dbReference type="PROSITE" id="PS00028">
    <property type="entry name" value="ZINC_FINGER_C2H2_1"/>
    <property type="match status" value="1"/>
</dbReference>
<feature type="region of interest" description="Disordered" evidence="2">
    <location>
        <begin position="561"/>
        <end position="619"/>
    </location>
</feature>
<organism evidence="5 6">
    <name type="scientific">Strongylocentrotus purpuratus</name>
    <name type="common">Purple sea urchin</name>
    <dbReference type="NCBI Taxonomy" id="7668"/>
    <lineage>
        <taxon>Eukaryota</taxon>
        <taxon>Metazoa</taxon>
        <taxon>Echinodermata</taxon>
        <taxon>Eleutherozoa</taxon>
        <taxon>Echinozoa</taxon>
        <taxon>Echinoidea</taxon>
        <taxon>Euechinoidea</taxon>
        <taxon>Echinacea</taxon>
        <taxon>Camarodonta</taxon>
        <taxon>Echinidea</taxon>
        <taxon>Strongylocentrotidae</taxon>
        <taxon>Strongylocentrotus</taxon>
    </lineage>
</organism>
<feature type="zinc finger region" description="C3H1-type" evidence="1">
    <location>
        <begin position="746"/>
        <end position="774"/>
    </location>
</feature>
<feature type="compositionally biased region" description="Pro residues" evidence="2">
    <location>
        <begin position="2178"/>
        <end position="2187"/>
    </location>
</feature>
<dbReference type="RefSeq" id="XP_030830757.1">
    <property type="nucleotide sequence ID" value="XM_030974897.1"/>
</dbReference>
<dbReference type="FunCoup" id="A0A7M7STQ5">
    <property type="interactions" value="306"/>
</dbReference>
<dbReference type="InterPro" id="IPR047187">
    <property type="entry name" value="SF1_C_Upf1"/>
</dbReference>
<dbReference type="GO" id="GO:0008270">
    <property type="term" value="F:zinc ion binding"/>
    <property type="evidence" value="ECO:0007669"/>
    <property type="project" value="UniProtKB-KW"/>
</dbReference>